<evidence type="ECO:0000313" key="3">
    <source>
        <dbReference type="EMBL" id="GAA4187302.1"/>
    </source>
</evidence>
<dbReference type="Proteomes" id="UP001500213">
    <property type="component" value="Unassembled WGS sequence"/>
</dbReference>
<keyword evidence="2" id="KW-0560">Oxidoreductase</keyword>
<evidence type="ECO:0000313" key="4">
    <source>
        <dbReference type="Proteomes" id="UP001500213"/>
    </source>
</evidence>
<dbReference type="InterPro" id="IPR036291">
    <property type="entry name" value="NAD(P)-bd_dom_sf"/>
</dbReference>
<comment type="caution">
    <text evidence="3">The sequence shown here is derived from an EMBL/GenBank/DDBJ whole genome shotgun (WGS) entry which is preliminary data.</text>
</comment>
<keyword evidence="4" id="KW-1185">Reference proteome</keyword>
<dbReference type="PANTHER" id="PTHR24321">
    <property type="entry name" value="DEHYDROGENASES, SHORT CHAIN"/>
    <property type="match status" value="1"/>
</dbReference>
<comment type="similarity">
    <text evidence="1">Belongs to the short-chain dehydrogenases/reductases (SDR) family.</text>
</comment>
<dbReference type="Gene3D" id="3.40.50.720">
    <property type="entry name" value="NAD(P)-binding Rossmann-like Domain"/>
    <property type="match status" value="1"/>
</dbReference>
<evidence type="ECO:0000256" key="2">
    <source>
        <dbReference type="ARBA" id="ARBA00023002"/>
    </source>
</evidence>
<evidence type="ECO:0000256" key="1">
    <source>
        <dbReference type="ARBA" id="ARBA00006484"/>
    </source>
</evidence>
<dbReference type="Pfam" id="PF13561">
    <property type="entry name" value="adh_short_C2"/>
    <property type="match status" value="1"/>
</dbReference>
<organism evidence="3 4">
    <name type="scientific">Gryllotalpicola kribbensis</name>
    <dbReference type="NCBI Taxonomy" id="993084"/>
    <lineage>
        <taxon>Bacteria</taxon>
        <taxon>Bacillati</taxon>
        <taxon>Actinomycetota</taxon>
        <taxon>Actinomycetes</taxon>
        <taxon>Micrococcales</taxon>
        <taxon>Microbacteriaceae</taxon>
        <taxon>Gryllotalpicola</taxon>
    </lineage>
</organism>
<dbReference type="EMBL" id="BAABBX010000009">
    <property type="protein sequence ID" value="GAA4187302.1"/>
    <property type="molecule type" value="Genomic_DNA"/>
</dbReference>
<dbReference type="CDD" id="cd05233">
    <property type="entry name" value="SDR_c"/>
    <property type="match status" value="1"/>
</dbReference>
<name>A0ABP8APC5_9MICO</name>
<dbReference type="RefSeq" id="WP_344774880.1">
    <property type="nucleotide sequence ID" value="NZ_BAABBX010000009.1"/>
</dbReference>
<dbReference type="PRINTS" id="PR00080">
    <property type="entry name" value="SDRFAMILY"/>
</dbReference>
<reference evidence="4" key="1">
    <citation type="journal article" date="2019" name="Int. J. Syst. Evol. Microbiol.">
        <title>The Global Catalogue of Microorganisms (GCM) 10K type strain sequencing project: providing services to taxonomists for standard genome sequencing and annotation.</title>
        <authorList>
            <consortium name="The Broad Institute Genomics Platform"/>
            <consortium name="The Broad Institute Genome Sequencing Center for Infectious Disease"/>
            <person name="Wu L."/>
            <person name="Ma J."/>
        </authorList>
    </citation>
    <scope>NUCLEOTIDE SEQUENCE [LARGE SCALE GENOMIC DNA]</scope>
    <source>
        <strain evidence="4">JCM 17593</strain>
    </source>
</reference>
<gene>
    <name evidence="3" type="ORF">GCM10022288_12100</name>
</gene>
<dbReference type="PRINTS" id="PR00081">
    <property type="entry name" value="GDHRDH"/>
</dbReference>
<protein>
    <submittedName>
        <fullName evidence="3">SDR family NAD(P)-dependent oxidoreductase</fullName>
    </submittedName>
</protein>
<accession>A0ABP8APC5</accession>
<proteinExistence type="inferred from homology"/>
<dbReference type="SUPFAM" id="SSF51735">
    <property type="entry name" value="NAD(P)-binding Rossmann-fold domains"/>
    <property type="match status" value="1"/>
</dbReference>
<dbReference type="PANTHER" id="PTHR24321:SF14">
    <property type="entry name" value="SHORT-CHAIN TYPE DEHYDROGENASE_REDUCTASE BLR2146-RELATED"/>
    <property type="match status" value="1"/>
</dbReference>
<dbReference type="InterPro" id="IPR002347">
    <property type="entry name" value="SDR_fam"/>
</dbReference>
<sequence length="256" mass="26059">MRFTDKIVVVTGGSQGIGRATAERMLDEGGSVAVLDADPARAQSWVSGRSDASRCAVFPCDLLDAASVDAAVAGVLERFGRIDALAQVAGGDTASADGLAEEHWLSTVDLNLHGPMRVIRACRAALVQSRGAIVLVGSVNGVAAYGEPAYAAAKAGLSLLARNLAVELGPRGVRINVVAPGTVLTRVWTERPGGADPVVKMYPLGRVGLPSDIAAAIAFLASDDAAWITGVTLPVDGGSLAGPLQLLGGPIWGEDG</sequence>